<gene>
    <name evidence="4" type="ORF">GM658_14450</name>
</gene>
<dbReference type="PANTHER" id="PTHR16305:SF35">
    <property type="entry name" value="TRANSCRIPTIONAL ACTIVATOR DOMAIN"/>
    <property type="match status" value="1"/>
</dbReference>
<dbReference type="Proteomes" id="UP000472320">
    <property type="component" value="Unassembled WGS sequence"/>
</dbReference>
<keyword evidence="5" id="KW-1185">Reference proteome</keyword>
<evidence type="ECO:0000259" key="3">
    <source>
        <dbReference type="Pfam" id="PF13191"/>
    </source>
</evidence>
<dbReference type="EMBL" id="WNKX01000009">
    <property type="protein sequence ID" value="MTW11803.1"/>
    <property type="molecule type" value="Genomic_DNA"/>
</dbReference>
<organism evidence="4 5">
    <name type="scientific">Massilia eburnea</name>
    <dbReference type="NCBI Taxonomy" id="1776165"/>
    <lineage>
        <taxon>Bacteria</taxon>
        <taxon>Pseudomonadati</taxon>
        <taxon>Pseudomonadota</taxon>
        <taxon>Betaproteobacteria</taxon>
        <taxon>Burkholderiales</taxon>
        <taxon>Oxalobacteraceae</taxon>
        <taxon>Telluria group</taxon>
        <taxon>Massilia</taxon>
    </lineage>
</organism>
<keyword evidence="2" id="KW-0067">ATP-binding</keyword>
<dbReference type="GO" id="GO:0005524">
    <property type="term" value="F:ATP binding"/>
    <property type="evidence" value="ECO:0007669"/>
    <property type="project" value="UniProtKB-KW"/>
</dbReference>
<dbReference type="SUPFAM" id="SSF52540">
    <property type="entry name" value="P-loop containing nucleoside triphosphate hydrolases"/>
    <property type="match status" value="1"/>
</dbReference>
<sequence length="355" mass="38233">MLIEREAPLQRLREMARQAAAGQGGIALVIGEAGIGKSYLLKEFAAGLGAGYQVLQGGCEDLFTPRALGPLRDMAPRLGSEFAGLLDGAGSERLFPKLLAWLAGARSATVLLVEDVHWADQATLDLLKYLARRVAGMRVLLLASVRSDELMAGHAFWRWVGDLPPASTQRIALSALSPQAVARLATAAGRDSDELYRITSGNPFFVTELLAAADGCASLPLSVRDAVWTRVARLDEEERALLEILSLSPVPCEDWLLSGVLGPQAMAACDRCTGRGLLVATAAGHFMFRHELARLAVASQIAPARLRELHDRVSDVLGSAQRPVELARLVHHAAAARDPIRVLRLAPRARRSTRI</sequence>
<dbReference type="InterPro" id="IPR041664">
    <property type="entry name" value="AAA_16"/>
</dbReference>
<comment type="caution">
    <text evidence="4">The sequence shown here is derived from an EMBL/GenBank/DDBJ whole genome shotgun (WGS) entry which is preliminary data.</text>
</comment>
<dbReference type="PANTHER" id="PTHR16305">
    <property type="entry name" value="TESTICULAR SOLUBLE ADENYLYL CYCLASE"/>
    <property type="match status" value="1"/>
</dbReference>
<dbReference type="Pfam" id="PF13191">
    <property type="entry name" value="AAA_16"/>
    <property type="match status" value="1"/>
</dbReference>
<dbReference type="AlphaFoldDB" id="A0A6L6QJL3"/>
<dbReference type="OrthoDB" id="9758570at2"/>
<feature type="non-terminal residue" evidence="4">
    <location>
        <position position="355"/>
    </location>
</feature>
<reference evidence="4 5" key="1">
    <citation type="submission" date="2019-11" db="EMBL/GenBank/DDBJ databases">
        <title>Type strains purchased from KCTC, JCM and DSMZ.</title>
        <authorList>
            <person name="Lu H."/>
        </authorList>
    </citation>
    <scope>NUCLEOTIDE SEQUENCE [LARGE SCALE GENOMIC DNA]</scope>
    <source>
        <strain evidence="4 5">JCM 31587</strain>
    </source>
</reference>
<dbReference type="GO" id="GO:0004016">
    <property type="term" value="F:adenylate cyclase activity"/>
    <property type="evidence" value="ECO:0007669"/>
    <property type="project" value="TreeGrafter"/>
</dbReference>
<dbReference type="GO" id="GO:0005737">
    <property type="term" value="C:cytoplasm"/>
    <property type="evidence" value="ECO:0007669"/>
    <property type="project" value="TreeGrafter"/>
</dbReference>
<feature type="domain" description="Orc1-like AAA ATPase" evidence="3">
    <location>
        <begin position="2"/>
        <end position="140"/>
    </location>
</feature>
<evidence type="ECO:0000313" key="4">
    <source>
        <dbReference type="EMBL" id="MTW11803.1"/>
    </source>
</evidence>
<proteinExistence type="predicted"/>
<accession>A0A6L6QJL3</accession>
<keyword evidence="1" id="KW-0547">Nucleotide-binding</keyword>
<evidence type="ECO:0000256" key="1">
    <source>
        <dbReference type="ARBA" id="ARBA00022741"/>
    </source>
</evidence>
<name>A0A6L6QJL3_9BURK</name>
<dbReference type="Gene3D" id="3.40.50.300">
    <property type="entry name" value="P-loop containing nucleotide triphosphate hydrolases"/>
    <property type="match status" value="1"/>
</dbReference>
<protein>
    <submittedName>
        <fullName evidence="4">AAA family ATPase</fullName>
    </submittedName>
</protein>
<dbReference type="RefSeq" id="WP_155454748.1">
    <property type="nucleotide sequence ID" value="NZ_WNKX01000009.1"/>
</dbReference>
<evidence type="ECO:0000256" key="2">
    <source>
        <dbReference type="ARBA" id="ARBA00022840"/>
    </source>
</evidence>
<dbReference type="InterPro" id="IPR027417">
    <property type="entry name" value="P-loop_NTPase"/>
</dbReference>
<evidence type="ECO:0000313" key="5">
    <source>
        <dbReference type="Proteomes" id="UP000472320"/>
    </source>
</evidence>